<dbReference type="PROSITE" id="PS01123">
    <property type="entry name" value="TNASE_1"/>
    <property type="match status" value="1"/>
</dbReference>
<dbReference type="Gene3D" id="3.40.10.10">
    <property type="entry name" value="DNA Methylphosphotriester Repair Domain"/>
    <property type="match status" value="1"/>
</dbReference>
<protein>
    <submittedName>
        <fullName evidence="5">Endonuclease YhcR</fullName>
        <ecNumber evidence="5">3.1.31.-</ecNumber>
    </submittedName>
</protein>
<dbReference type="PANTHER" id="PTHR12302">
    <property type="entry name" value="EBNA2 BINDING PROTEIN P100"/>
    <property type="match status" value="1"/>
</dbReference>
<keyword evidence="1" id="KW-0540">Nuclease</keyword>
<evidence type="ECO:0000313" key="6">
    <source>
        <dbReference type="Proteomes" id="UP000317835"/>
    </source>
</evidence>
<evidence type="ECO:0000259" key="4">
    <source>
        <dbReference type="PROSITE" id="PS50830"/>
    </source>
</evidence>
<reference evidence="5 6" key="1">
    <citation type="submission" date="2019-02" db="EMBL/GenBank/DDBJ databases">
        <title>Deep-cultivation of Planctomycetes and their phenomic and genomic characterization uncovers novel biology.</title>
        <authorList>
            <person name="Wiegand S."/>
            <person name="Jogler M."/>
            <person name="Boedeker C."/>
            <person name="Pinto D."/>
            <person name="Vollmers J."/>
            <person name="Rivas-Marin E."/>
            <person name="Kohn T."/>
            <person name="Peeters S.H."/>
            <person name="Heuer A."/>
            <person name="Rast P."/>
            <person name="Oberbeckmann S."/>
            <person name="Bunk B."/>
            <person name="Jeske O."/>
            <person name="Meyerdierks A."/>
            <person name="Storesund J.E."/>
            <person name="Kallscheuer N."/>
            <person name="Luecker S."/>
            <person name="Lage O.M."/>
            <person name="Pohl T."/>
            <person name="Merkel B.J."/>
            <person name="Hornburger P."/>
            <person name="Mueller R.-W."/>
            <person name="Bruemmer F."/>
            <person name="Labrenz M."/>
            <person name="Spormann A.M."/>
            <person name="Op den Camp H."/>
            <person name="Overmann J."/>
            <person name="Amann R."/>
            <person name="Jetten M.S.M."/>
            <person name="Mascher T."/>
            <person name="Medema M.H."/>
            <person name="Devos D.P."/>
            <person name="Kaster A.-K."/>
            <person name="Ovreas L."/>
            <person name="Rohde M."/>
            <person name="Galperin M.Y."/>
            <person name="Jogler C."/>
        </authorList>
    </citation>
    <scope>NUCLEOTIDE SEQUENCE [LARGE SCALE GENOMIC DNA]</scope>
    <source>
        <strain evidence="5 6">ElP</strain>
    </source>
</reference>
<dbReference type="PROSITE" id="PS50830">
    <property type="entry name" value="TNASE_3"/>
    <property type="match status" value="1"/>
</dbReference>
<dbReference type="InterPro" id="IPR035451">
    <property type="entry name" value="Ada-like_dom_sf"/>
</dbReference>
<keyword evidence="6" id="KW-1185">Reference proteome</keyword>
<dbReference type="GO" id="GO:0003676">
    <property type="term" value="F:nucleic acid binding"/>
    <property type="evidence" value="ECO:0007669"/>
    <property type="project" value="InterPro"/>
</dbReference>
<evidence type="ECO:0000256" key="3">
    <source>
        <dbReference type="ARBA" id="ARBA00022801"/>
    </source>
</evidence>
<evidence type="ECO:0000256" key="2">
    <source>
        <dbReference type="ARBA" id="ARBA00022759"/>
    </source>
</evidence>
<organism evidence="5 6">
    <name type="scientific">Tautonia plasticadhaerens</name>
    <dbReference type="NCBI Taxonomy" id="2527974"/>
    <lineage>
        <taxon>Bacteria</taxon>
        <taxon>Pseudomonadati</taxon>
        <taxon>Planctomycetota</taxon>
        <taxon>Planctomycetia</taxon>
        <taxon>Isosphaerales</taxon>
        <taxon>Isosphaeraceae</taxon>
        <taxon>Tautonia</taxon>
    </lineage>
</organism>
<evidence type="ECO:0000313" key="5">
    <source>
        <dbReference type="EMBL" id="QDV36343.1"/>
    </source>
</evidence>
<sequence>MLLRPQGPAAVRDGPAPADFSARVVGISDGDTLTVLVEGNRQVKVRLHGIDTPETGRDFGTRARQASSELAFGKTVTIRDRDTDRYGRTVAEVILSDGTSLNRTLVAQGYTWWYRTYTPTDTELERLEAGAKAAKRGLWARPDPVAPWDWRRGERGPAVGGSQPAIPALSGGVISNRNSRVYHASHCRSIGKMKEGNKVPFSTAAEAQAAGYRKAGDCD</sequence>
<dbReference type="EMBL" id="CP036426">
    <property type="protein sequence ID" value="QDV36343.1"/>
    <property type="molecule type" value="Genomic_DNA"/>
</dbReference>
<dbReference type="RefSeq" id="WP_197446239.1">
    <property type="nucleotide sequence ID" value="NZ_CP036426.1"/>
</dbReference>
<accession>A0A518H685</accession>
<dbReference type="GO" id="GO:0004519">
    <property type="term" value="F:endonuclease activity"/>
    <property type="evidence" value="ECO:0007669"/>
    <property type="project" value="UniProtKB-KW"/>
</dbReference>
<evidence type="ECO:0000256" key="1">
    <source>
        <dbReference type="ARBA" id="ARBA00022722"/>
    </source>
</evidence>
<keyword evidence="2 5" id="KW-0255">Endonuclease</keyword>
<dbReference type="GO" id="GO:0016787">
    <property type="term" value="F:hydrolase activity"/>
    <property type="evidence" value="ECO:0007669"/>
    <property type="project" value="UniProtKB-KW"/>
</dbReference>
<gene>
    <name evidence="5" type="primary">yhcR</name>
    <name evidence="5" type="ORF">ElP_42630</name>
</gene>
<keyword evidence="3 5" id="KW-0378">Hydrolase</keyword>
<dbReference type="PANTHER" id="PTHR12302:SF3">
    <property type="entry name" value="SERINE_THREONINE-PROTEIN KINASE 31"/>
    <property type="match status" value="1"/>
</dbReference>
<dbReference type="InterPro" id="IPR035437">
    <property type="entry name" value="SNase_OB-fold_sf"/>
</dbReference>
<dbReference type="SMART" id="SM00318">
    <property type="entry name" value="SNc"/>
    <property type="match status" value="1"/>
</dbReference>
<dbReference type="SUPFAM" id="SSF50199">
    <property type="entry name" value="Staphylococcal nuclease"/>
    <property type="match status" value="1"/>
</dbReference>
<dbReference type="Proteomes" id="UP000317835">
    <property type="component" value="Chromosome"/>
</dbReference>
<dbReference type="InterPro" id="IPR002071">
    <property type="entry name" value="Thermonucl_AS"/>
</dbReference>
<dbReference type="EC" id="3.1.31.-" evidence="5"/>
<dbReference type="SUPFAM" id="SSF57884">
    <property type="entry name" value="Ada DNA repair protein, N-terminal domain (N-Ada 10)"/>
    <property type="match status" value="1"/>
</dbReference>
<feature type="domain" description="TNase-like" evidence="4">
    <location>
        <begin position="18"/>
        <end position="141"/>
    </location>
</feature>
<proteinExistence type="predicted"/>
<name>A0A518H685_9BACT</name>
<dbReference type="Pfam" id="PF00565">
    <property type="entry name" value="SNase"/>
    <property type="match status" value="1"/>
</dbReference>
<dbReference type="KEGG" id="tpla:ElP_42630"/>
<dbReference type="InterPro" id="IPR016071">
    <property type="entry name" value="Staphylococal_nuclease_OB-fold"/>
</dbReference>
<dbReference type="AlphaFoldDB" id="A0A518H685"/>
<dbReference type="CDD" id="cd00175">
    <property type="entry name" value="SNc"/>
    <property type="match status" value="1"/>
</dbReference>
<dbReference type="Gene3D" id="2.40.50.90">
    <property type="match status" value="1"/>
</dbReference>